<reference evidence="1 2" key="1">
    <citation type="submission" date="2017-07" db="EMBL/GenBank/DDBJ databases">
        <authorList>
            <person name="Talla V."/>
            <person name="Backstrom N."/>
        </authorList>
    </citation>
    <scope>NUCLEOTIDE SEQUENCE [LARGE SCALE GENOMIC DNA]</scope>
</reference>
<dbReference type="Proteomes" id="UP000324832">
    <property type="component" value="Unassembled WGS sequence"/>
</dbReference>
<accession>A0A5E4R6Q8</accession>
<sequence>MWAAKHTKTRSVLISGIEPTEPTFVMVMGFDPISYSPILTIPPQRKELELKDLKYEYTSSGVRVWRDEAVVGGVVRYAQNITQPLDTWTIVDSNTTDIEINNINMALPLYVMVTGGGGTRARSHVLTVAPRARDTTGFYLGDD</sequence>
<gene>
    <name evidence="1" type="ORF">LSINAPIS_LOCUS14855</name>
</gene>
<name>A0A5E4R6Q8_9NEOP</name>
<proteinExistence type="predicted"/>
<dbReference type="AlphaFoldDB" id="A0A5E4R6Q8"/>
<protein>
    <submittedName>
        <fullName evidence="1">Uncharacterized protein</fullName>
    </submittedName>
</protein>
<dbReference type="EMBL" id="FZQP02006948">
    <property type="protein sequence ID" value="VVD05283.1"/>
    <property type="molecule type" value="Genomic_DNA"/>
</dbReference>
<organism evidence="1 2">
    <name type="scientific">Leptidea sinapis</name>
    <dbReference type="NCBI Taxonomy" id="189913"/>
    <lineage>
        <taxon>Eukaryota</taxon>
        <taxon>Metazoa</taxon>
        <taxon>Ecdysozoa</taxon>
        <taxon>Arthropoda</taxon>
        <taxon>Hexapoda</taxon>
        <taxon>Insecta</taxon>
        <taxon>Pterygota</taxon>
        <taxon>Neoptera</taxon>
        <taxon>Endopterygota</taxon>
        <taxon>Lepidoptera</taxon>
        <taxon>Glossata</taxon>
        <taxon>Ditrysia</taxon>
        <taxon>Papilionoidea</taxon>
        <taxon>Pieridae</taxon>
        <taxon>Dismorphiinae</taxon>
        <taxon>Leptidea</taxon>
    </lineage>
</organism>
<evidence type="ECO:0000313" key="2">
    <source>
        <dbReference type="Proteomes" id="UP000324832"/>
    </source>
</evidence>
<evidence type="ECO:0000313" key="1">
    <source>
        <dbReference type="EMBL" id="VVD05283.1"/>
    </source>
</evidence>
<keyword evidence="2" id="KW-1185">Reference proteome</keyword>